<feature type="transmembrane region" description="Helical" evidence="1">
    <location>
        <begin position="150"/>
        <end position="171"/>
    </location>
</feature>
<dbReference type="InterPro" id="IPR031347">
    <property type="entry name" value="AmpE"/>
</dbReference>
<name>A0ABR7YXG5_9PSED</name>
<evidence type="ECO:0000313" key="2">
    <source>
        <dbReference type="EMBL" id="MBD1597898.1"/>
    </source>
</evidence>
<keyword evidence="1" id="KW-0812">Transmembrane</keyword>
<organism evidence="2 3">
    <name type="scientific">Pseudomonas typographi</name>
    <dbReference type="NCBI Taxonomy" id="2715964"/>
    <lineage>
        <taxon>Bacteria</taxon>
        <taxon>Pseudomonadati</taxon>
        <taxon>Pseudomonadota</taxon>
        <taxon>Gammaproteobacteria</taxon>
        <taxon>Pseudomonadales</taxon>
        <taxon>Pseudomonadaceae</taxon>
        <taxon>Pseudomonas</taxon>
    </lineage>
</organism>
<dbReference type="InterPro" id="IPR052966">
    <property type="entry name" value="Beta-lactamase_Reg"/>
</dbReference>
<comment type="caution">
    <text evidence="2">The sequence shown here is derived from an EMBL/GenBank/DDBJ whole genome shotgun (WGS) entry which is preliminary data.</text>
</comment>
<dbReference type="EMBL" id="JAAOCA010000004">
    <property type="protein sequence ID" value="MBD1597898.1"/>
    <property type="molecule type" value="Genomic_DNA"/>
</dbReference>
<keyword evidence="1" id="KW-1133">Transmembrane helix</keyword>
<dbReference type="RefSeq" id="WP_190417680.1">
    <property type="nucleotide sequence ID" value="NZ_JAAOCA010000004.1"/>
</dbReference>
<dbReference type="PANTHER" id="PTHR38684">
    <property type="entry name" value="PROTEIN AMPE"/>
    <property type="match status" value="1"/>
</dbReference>
<dbReference type="PANTHER" id="PTHR38684:SF1">
    <property type="entry name" value="PROTEIN AMPE"/>
    <property type="match status" value="1"/>
</dbReference>
<reference evidence="2 3" key="1">
    <citation type="journal article" date="2020" name="Insects">
        <title>Bacteria Belonging to Pseudomonas typographi sp. nov. from the Bark Beetle Ips typographus Have Genomic Potential to Aid in the Host Ecology.</title>
        <authorList>
            <person name="Peral-Aranega E."/>
            <person name="Saati-Santamaria Z."/>
            <person name="Kolarik M."/>
            <person name="Rivas R."/>
            <person name="Garcia-Fraile P."/>
        </authorList>
    </citation>
    <scope>NUCLEOTIDE SEQUENCE [LARGE SCALE GENOMIC DNA]</scope>
    <source>
        <strain evidence="2 3">CA3A</strain>
    </source>
</reference>
<gene>
    <name evidence="2" type="primary">ampE</name>
    <name evidence="2" type="ORF">HAQ05_04090</name>
</gene>
<protein>
    <submittedName>
        <fullName evidence="2">Regulatory signaling modulator protein AmpE</fullName>
    </submittedName>
</protein>
<keyword evidence="1" id="KW-0472">Membrane</keyword>
<feature type="transmembrane region" description="Helical" evidence="1">
    <location>
        <begin position="192"/>
        <end position="216"/>
    </location>
</feature>
<proteinExistence type="predicted"/>
<feature type="transmembrane region" description="Helical" evidence="1">
    <location>
        <begin position="72"/>
        <end position="89"/>
    </location>
</feature>
<dbReference type="Proteomes" id="UP000805841">
    <property type="component" value="Unassembled WGS sequence"/>
</dbReference>
<dbReference type="Pfam" id="PF17113">
    <property type="entry name" value="AmpE"/>
    <property type="match status" value="1"/>
</dbReference>
<sequence>MSFLVLLVIVWVEKLSPLRQRLQRDGVFLSELRRLQGHRLLGREPWLLLLVLVGVPAVVLGLLLWVLMPVAYGLLALPLHLLVLAYSLGRGDPKVALGPLRDAWRREDDTAALHVAERDMTVTAQQPNELPQQVQGWLLWRALGSFFSVVFWYSLLGPVAALAYRLLALVAEHAEQPGLRERAGQLLHALDWLPARLLAGSFALVGNFMAVTRYLLHELLHWPLSAAALVGRAGQLAADLEPLQTSTEAVAGLDALWALLQRAAVLWYAVLAVATLV</sequence>
<evidence type="ECO:0000313" key="3">
    <source>
        <dbReference type="Proteomes" id="UP000805841"/>
    </source>
</evidence>
<keyword evidence="3" id="KW-1185">Reference proteome</keyword>
<feature type="transmembrane region" description="Helical" evidence="1">
    <location>
        <begin position="45"/>
        <end position="65"/>
    </location>
</feature>
<accession>A0ABR7YXG5</accession>
<evidence type="ECO:0000256" key="1">
    <source>
        <dbReference type="SAM" id="Phobius"/>
    </source>
</evidence>